<feature type="transmembrane region" description="Helical" evidence="7">
    <location>
        <begin position="426"/>
        <end position="445"/>
    </location>
</feature>
<dbReference type="GO" id="GO:0005886">
    <property type="term" value="C:plasma membrane"/>
    <property type="evidence" value="ECO:0007669"/>
    <property type="project" value="UniProtKB-SubCell"/>
</dbReference>
<sequence length="906" mass="93206">MRLLRRVRATAGYLALLGALGLVASLLVSGVPRLSNGFTDDGLRTDVTGLRHQARDLTFRHTPVIEGPVRVSGPEARLDDYQAALPAPLPGTIGARWFAAQVGGGSGAPGDPGLSVVEGRFDTACPPLLALRYQAGIEDRLRITGGRAPASTAGGPVEVMLSEEASLRLGVAVGSEFTVSGTTGVPLRAAVVGVYAPLSATAPEWDDVVLATVSCGPGSTDTTWRAALLTDANGAGYAAAGTGLLRYEWRYRVDESRLTADGLGPLVTAIAEAGRTPPDEDLRLTTALDRAFLDFQDRQRAVAALLAVVLSGMVATLLGLIVLAARLAVDRRRDELSLLRARGGTGGAIGRRTLAETALVVPPAVLAGWAAGTLLPGRAQPGEWWAVLGIGLVATLSVPVLAMTLRAGFLGRRDDLTSRRPSPRRLAIEGFLLLLAVLGVVVLRRRGLSQAVGVDPFLASVPVLLALAAALVAVRAVPWPLRRVGRFASRSRGVVPFLGLARAGRAAPVSLGPLAVLVVAIATGVFTSVVTSTIGYARDRAADSAVAGDAQLIGYAFAPTTTAALDALHGVDAVAPLLVESGVTLQDRLGTGSHPIVQAQQIVVDGPAMARVLRDSGRGVTLPDALTGAARVPADDAPVPAVVSPEVAAEVGETGATEVQGRRYAFRVAAVAESLPGLEMDTRTFIALPAAALPLPRGAAIAPNRFLIAGDGFSTGELTATGDRGQLDYLANALGREVPETRLEQRAAVTTWTAYRDALESGGVNGVLSFTFAAGAAGATLLALLAVGFTVLADAGGRGRTLSRLRTMGLSPGQGRGLLVYELLPLVAVAVLAGGAVGVALPQLLGPALGLGGFTAGAPVRTHVDLVLVLGVPLLMVLALVLALLVESGLNRRMRLGEVLRLGEEN</sequence>
<name>A0AAE3YN25_9ACTN</name>
<evidence type="ECO:0000256" key="5">
    <source>
        <dbReference type="ARBA" id="ARBA00023136"/>
    </source>
</evidence>
<organism evidence="9 10">
    <name type="scientific">Catenuloplanes atrovinosus</name>
    <dbReference type="NCBI Taxonomy" id="137266"/>
    <lineage>
        <taxon>Bacteria</taxon>
        <taxon>Bacillati</taxon>
        <taxon>Actinomycetota</taxon>
        <taxon>Actinomycetes</taxon>
        <taxon>Micromonosporales</taxon>
        <taxon>Micromonosporaceae</taxon>
        <taxon>Catenuloplanes</taxon>
    </lineage>
</organism>
<dbReference type="Pfam" id="PF02687">
    <property type="entry name" value="FtsX"/>
    <property type="match status" value="1"/>
</dbReference>
<evidence type="ECO:0000256" key="7">
    <source>
        <dbReference type="SAM" id="Phobius"/>
    </source>
</evidence>
<feature type="transmembrane region" description="Helical" evidence="7">
    <location>
        <begin position="866"/>
        <end position="886"/>
    </location>
</feature>
<keyword evidence="5 7" id="KW-0472">Membrane</keyword>
<feature type="transmembrane region" description="Helical" evidence="7">
    <location>
        <begin position="818"/>
        <end position="846"/>
    </location>
</feature>
<reference evidence="9" key="1">
    <citation type="submission" date="2023-07" db="EMBL/GenBank/DDBJ databases">
        <title>Sequencing the genomes of 1000 actinobacteria strains.</title>
        <authorList>
            <person name="Klenk H.-P."/>
        </authorList>
    </citation>
    <scope>NUCLEOTIDE SEQUENCE</scope>
    <source>
        <strain evidence="9">DSM 44707</strain>
    </source>
</reference>
<evidence type="ECO:0000256" key="1">
    <source>
        <dbReference type="ARBA" id="ARBA00004651"/>
    </source>
</evidence>
<evidence type="ECO:0000256" key="2">
    <source>
        <dbReference type="ARBA" id="ARBA00022475"/>
    </source>
</evidence>
<gene>
    <name evidence="9" type="ORF">J2S41_001599</name>
</gene>
<comment type="similarity">
    <text evidence="6">Belongs to the ABC-4 integral membrane protein family.</text>
</comment>
<evidence type="ECO:0000313" key="9">
    <source>
        <dbReference type="EMBL" id="MDR7274821.1"/>
    </source>
</evidence>
<feature type="transmembrane region" description="Helical" evidence="7">
    <location>
        <begin position="770"/>
        <end position="797"/>
    </location>
</feature>
<dbReference type="GO" id="GO:0022857">
    <property type="term" value="F:transmembrane transporter activity"/>
    <property type="evidence" value="ECO:0007669"/>
    <property type="project" value="TreeGrafter"/>
</dbReference>
<keyword evidence="4 7" id="KW-1133">Transmembrane helix</keyword>
<feature type="transmembrane region" description="Helical" evidence="7">
    <location>
        <begin position="514"/>
        <end position="537"/>
    </location>
</feature>
<proteinExistence type="inferred from homology"/>
<evidence type="ECO:0000256" key="4">
    <source>
        <dbReference type="ARBA" id="ARBA00022989"/>
    </source>
</evidence>
<keyword evidence="2" id="KW-1003">Cell membrane</keyword>
<feature type="transmembrane region" description="Helical" evidence="7">
    <location>
        <begin position="384"/>
        <end position="405"/>
    </location>
</feature>
<evidence type="ECO:0000256" key="3">
    <source>
        <dbReference type="ARBA" id="ARBA00022692"/>
    </source>
</evidence>
<dbReference type="InterPro" id="IPR003838">
    <property type="entry name" value="ABC3_permease_C"/>
</dbReference>
<evidence type="ECO:0000313" key="10">
    <source>
        <dbReference type="Proteomes" id="UP001183643"/>
    </source>
</evidence>
<comment type="caution">
    <text evidence="9">The sequence shown here is derived from an EMBL/GenBank/DDBJ whole genome shotgun (WGS) entry which is preliminary data.</text>
</comment>
<feature type="transmembrane region" description="Helical" evidence="7">
    <location>
        <begin position="302"/>
        <end position="329"/>
    </location>
</feature>
<keyword evidence="3 7" id="KW-0812">Transmembrane</keyword>
<evidence type="ECO:0000256" key="6">
    <source>
        <dbReference type="ARBA" id="ARBA00038076"/>
    </source>
</evidence>
<dbReference type="AlphaFoldDB" id="A0AAE3YN25"/>
<comment type="subcellular location">
    <subcellularLocation>
        <location evidence="1">Cell membrane</location>
        <topology evidence="1">Multi-pass membrane protein</topology>
    </subcellularLocation>
</comment>
<keyword evidence="10" id="KW-1185">Reference proteome</keyword>
<evidence type="ECO:0000259" key="8">
    <source>
        <dbReference type="Pfam" id="PF02687"/>
    </source>
</evidence>
<feature type="transmembrane region" description="Helical" evidence="7">
    <location>
        <begin position="349"/>
        <end position="372"/>
    </location>
</feature>
<feature type="transmembrane region" description="Helical" evidence="7">
    <location>
        <begin position="457"/>
        <end position="477"/>
    </location>
</feature>
<dbReference type="PANTHER" id="PTHR30572">
    <property type="entry name" value="MEMBRANE COMPONENT OF TRANSPORTER-RELATED"/>
    <property type="match status" value="1"/>
</dbReference>
<dbReference type="EMBL" id="JAVDYB010000001">
    <property type="protein sequence ID" value="MDR7274821.1"/>
    <property type="molecule type" value="Genomic_DNA"/>
</dbReference>
<accession>A0AAE3YN25</accession>
<dbReference type="Proteomes" id="UP001183643">
    <property type="component" value="Unassembled WGS sequence"/>
</dbReference>
<dbReference type="InterPro" id="IPR050250">
    <property type="entry name" value="Macrolide_Exporter_MacB"/>
</dbReference>
<dbReference type="RefSeq" id="WP_310364991.1">
    <property type="nucleotide sequence ID" value="NZ_JAVDYB010000001.1"/>
</dbReference>
<protein>
    <submittedName>
        <fullName evidence="9">ABC transport system permease protein</fullName>
    </submittedName>
</protein>
<dbReference type="PANTHER" id="PTHR30572:SF4">
    <property type="entry name" value="ABC TRANSPORTER PERMEASE YTRF"/>
    <property type="match status" value="1"/>
</dbReference>
<feature type="domain" description="ABC3 transporter permease C-terminal" evidence="8">
    <location>
        <begin position="777"/>
        <end position="885"/>
    </location>
</feature>